<feature type="region of interest" description="Disordered" evidence="2">
    <location>
        <begin position="1"/>
        <end position="20"/>
    </location>
</feature>
<gene>
    <name evidence="3" type="ORF">PPRIM_AZ9-3.1.T0680043</name>
</gene>
<comment type="caution">
    <text evidence="3">The sequence shown here is derived from an EMBL/GenBank/DDBJ whole genome shotgun (WGS) entry which is preliminary data.</text>
</comment>
<dbReference type="AlphaFoldDB" id="A0A8S1MZT1"/>
<feature type="compositionally biased region" description="Low complexity" evidence="2">
    <location>
        <begin position="268"/>
        <end position="288"/>
    </location>
</feature>
<evidence type="ECO:0000256" key="1">
    <source>
        <dbReference type="SAM" id="Coils"/>
    </source>
</evidence>
<dbReference type="Proteomes" id="UP000688137">
    <property type="component" value="Unassembled WGS sequence"/>
</dbReference>
<dbReference type="EMBL" id="CAJJDM010000071">
    <property type="protein sequence ID" value="CAD8082613.1"/>
    <property type="molecule type" value="Genomic_DNA"/>
</dbReference>
<evidence type="ECO:0000313" key="3">
    <source>
        <dbReference type="EMBL" id="CAD8082613.1"/>
    </source>
</evidence>
<accession>A0A8S1MZT1</accession>
<feature type="coiled-coil region" evidence="1">
    <location>
        <begin position="404"/>
        <end position="538"/>
    </location>
</feature>
<keyword evidence="1" id="KW-0175">Coiled coil</keyword>
<protein>
    <submittedName>
        <fullName evidence="3">Uncharacterized protein</fullName>
    </submittedName>
</protein>
<evidence type="ECO:0000256" key="2">
    <source>
        <dbReference type="SAM" id="MobiDB-lite"/>
    </source>
</evidence>
<organism evidence="3 4">
    <name type="scientific">Paramecium primaurelia</name>
    <dbReference type="NCBI Taxonomy" id="5886"/>
    <lineage>
        <taxon>Eukaryota</taxon>
        <taxon>Sar</taxon>
        <taxon>Alveolata</taxon>
        <taxon>Ciliophora</taxon>
        <taxon>Intramacronucleata</taxon>
        <taxon>Oligohymenophorea</taxon>
        <taxon>Peniculida</taxon>
        <taxon>Parameciidae</taxon>
        <taxon>Paramecium</taxon>
    </lineage>
</organism>
<reference evidence="3" key="1">
    <citation type="submission" date="2021-01" db="EMBL/GenBank/DDBJ databases">
        <authorList>
            <consortium name="Genoscope - CEA"/>
            <person name="William W."/>
        </authorList>
    </citation>
    <scope>NUCLEOTIDE SEQUENCE</scope>
</reference>
<evidence type="ECO:0000313" key="4">
    <source>
        <dbReference type="Proteomes" id="UP000688137"/>
    </source>
</evidence>
<dbReference type="OMA" id="WVAQNSQ"/>
<sequence>MNPTFKQSQQLENSSSIMGSSAGFNRKIKLASQRPGSRDQKLKTGEIFPQFQDPLATNPFNLLSLNLYQDENTFITTMKAEILQIQEEINKLDIDGRIRNNDPRQEYRLQQVKKWVAQNSQSKLALEKLNNIEISQLLTILDVRTLEEAVVKLYKFISIMDSMIMKITEYEVIHLIKFDEIFSSLCPNYQENLQQISVLKFPISIANLNRMTELYQVKQDKNQPQKLGNDNSNNQMLLKQNKQKDDQISELNKTIKQLQLQLQISMKGNINNNNNSNNNNNNNNNKNENSQEQIDQIRNEYEIKLQKQYETLNLKHEKELEILQSQIEQFQKQLIQLKNHYEKQISDLVSQNQQEQLNIKSQYEDKLKQQQQQQQQQQQSTQIQTQSNTQQQSNGNAKDHTFYQKILDKAQQEYNERYKTLENDLIKLRNQLMEKQTIIESLQREVQQWKETIDRLNKVKDEIYQQFQKRYTTDEQFSNSYEAALKLEFETMKKAFEQKIQKYQQDLETQRREAGKQLNEIRIQLEREQETKKLLLNKLSLYN</sequence>
<feature type="region of interest" description="Disordered" evidence="2">
    <location>
        <begin position="268"/>
        <end position="292"/>
    </location>
</feature>
<feature type="compositionally biased region" description="Low complexity" evidence="2">
    <location>
        <begin position="369"/>
        <end position="393"/>
    </location>
</feature>
<proteinExistence type="predicted"/>
<keyword evidence="4" id="KW-1185">Reference proteome</keyword>
<feature type="region of interest" description="Disordered" evidence="2">
    <location>
        <begin position="368"/>
        <end position="397"/>
    </location>
</feature>
<name>A0A8S1MZT1_PARPR</name>